<dbReference type="SUPFAM" id="SSF53098">
    <property type="entry name" value="Ribonuclease H-like"/>
    <property type="match status" value="1"/>
</dbReference>
<comment type="caution">
    <text evidence="1">The sequence shown here is derived from an EMBL/GenBank/DDBJ whole genome shotgun (WGS) entry which is preliminary data.</text>
</comment>
<keyword evidence="2" id="KW-1185">Reference proteome</keyword>
<gene>
    <name evidence="1" type="ORF">ACHIRB_30305</name>
</gene>
<protein>
    <submittedName>
        <fullName evidence="1">Uncharacterized protein</fullName>
    </submittedName>
</protein>
<dbReference type="EMBL" id="JBIMSN010000163">
    <property type="protein sequence ID" value="MFH5232828.1"/>
    <property type="molecule type" value="Genomic_DNA"/>
</dbReference>
<dbReference type="InterPro" id="IPR012337">
    <property type="entry name" value="RNaseH-like_sf"/>
</dbReference>
<organism evidence="1 2">
    <name type="scientific">Antrihabitans spumae</name>
    <dbReference type="NCBI Taxonomy" id="3373370"/>
    <lineage>
        <taxon>Bacteria</taxon>
        <taxon>Bacillati</taxon>
        <taxon>Actinomycetota</taxon>
        <taxon>Actinomycetes</taxon>
        <taxon>Mycobacteriales</taxon>
        <taxon>Nocardiaceae</taxon>
        <taxon>Antrihabitans</taxon>
    </lineage>
</organism>
<evidence type="ECO:0000313" key="2">
    <source>
        <dbReference type="Proteomes" id="UP001609219"/>
    </source>
</evidence>
<accession>A0ABW7KCI3</accession>
<dbReference type="Proteomes" id="UP001609219">
    <property type="component" value="Unassembled WGS sequence"/>
</dbReference>
<proteinExistence type="predicted"/>
<feature type="non-terminal residue" evidence="1">
    <location>
        <position position="150"/>
    </location>
</feature>
<sequence>MTEQSTPVDTVAPMPTSSPVDDDRHLIVVDIAATGPDPALDHILTIAALDMITLQRWHITLDHTTTATEDAQLILALGDLAAGLDNHTLGGFNPSTTARFLTKLLADIDIDRPWRDIADIRQLTAGALGIPGLAPACWTRLIPDRVRGKR</sequence>
<reference evidence="1 2" key="1">
    <citation type="submission" date="2024-10" db="EMBL/GenBank/DDBJ databases">
        <authorList>
            <person name="Riesco R."/>
        </authorList>
    </citation>
    <scope>NUCLEOTIDE SEQUENCE [LARGE SCALE GENOMIC DNA]</scope>
    <source>
        <strain evidence="1 2">NCIMB 15450</strain>
    </source>
</reference>
<evidence type="ECO:0000313" key="1">
    <source>
        <dbReference type="EMBL" id="MFH5232828.1"/>
    </source>
</evidence>
<name>A0ABW7KCI3_9NOCA</name>